<comment type="caution">
    <text evidence="1">The sequence shown here is derived from an EMBL/GenBank/DDBJ whole genome shotgun (WGS) entry which is preliminary data.</text>
</comment>
<gene>
    <name evidence="1" type="ORF">RND71_012068</name>
</gene>
<protein>
    <submittedName>
        <fullName evidence="1">Uncharacterized protein</fullName>
    </submittedName>
</protein>
<reference evidence="1" key="1">
    <citation type="submission" date="2023-12" db="EMBL/GenBank/DDBJ databases">
        <title>Genome assembly of Anisodus tanguticus.</title>
        <authorList>
            <person name="Wang Y.-J."/>
        </authorList>
    </citation>
    <scope>NUCLEOTIDE SEQUENCE</scope>
    <source>
        <strain evidence="1">KB-2021</strain>
        <tissue evidence="1">Leaf</tissue>
    </source>
</reference>
<evidence type="ECO:0000313" key="1">
    <source>
        <dbReference type="EMBL" id="KAK4368276.1"/>
    </source>
</evidence>
<name>A0AAE1VLG5_9SOLA</name>
<proteinExistence type="predicted"/>
<dbReference type="EMBL" id="JAVYJV010000006">
    <property type="protein sequence ID" value="KAK4368276.1"/>
    <property type="molecule type" value="Genomic_DNA"/>
</dbReference>
<organism evidence="1 2">
    <name type="scientific">Anisodus tanguticus</name>
    <dbReference type="NCBI Taxonomy" id="243964"/>
    <lineage>
        <taxon>Eukaryota</taxon>
        <taxon>Viridiplantae</taxon>
        <taxon>Streptophyta</taxon>
        <taxon>Embryophyta</taxon>
        <taxon>Tracheophyta</taxon>
        <taxon>Spermatophyta</taxon>
        <taxon>Magnoliopsida</taxon>
        <taxon>eudicotyledons</taxon>
        <taxon>Gunneridae</taxon>
        <taxon>Pentapetalae</taxon>
        <taxon>asterids</taxon>
        <taxon>lamiids</taxon>
        <taxon>Solanales</taxon>
        <taxon>Solanaceae</taxon>
        <taxon>Solanoideae</taxon>
        <taxon>Hyoscyameae</taxon>
        <taxon>Anisodus</taxon>
    </lineage>
</organism>
<dbReference type="Proteomes" id="UP001291623">
    <property type="component" value="Unassembled WGS sequence"/>
</dbReference>
<dbReference type="AlphaFoldDB" id="A0AAE1VLG5"/>
<sequence>MLHQFIFDPISLSFVPSHHQLGDLFTKPLSGVSHHEILDKLGVRTLPPT</sequence>
<keyword evidence="2" id="KW-1185">Reference proteome</keyword>
<evidence type="ECO:0000313" key="2">
    <source>
        <dbReference type="Proteomes" id="UP001291623"/>
    </source>
</evidence>
<accession>A0AAE1VLG5</accession>